<organism evidence="1 2">
    <name type="scientific">Mycobacterium phage Bromden</name>
    <dbReference type="NCBI Taxonomy" id="2283252"/>
    <lineage>
        <taxon>Viruses</taxon>
        <taxon>Duplodnaviria</taxon>
        <taxon>Heunggongvirae</taxon>
        <taxon>Uroviricota</taxon>
        <taxon>Caudoviricetes</taxon>
        <taxon>Vilmaviridae</taxon>
        <taxon>Lclasvirinae</taxon>
        <taxon>Bromdenvirus</taxon>
        <taxon>Bromdenvirus bromden</taxon>
    </lineage>
</organism>
<dbReference type="Proteomes" id="UP000258832">
    <property type="component" value="Segment"/>
</dbReference>
<dbReference type="RefSeq" id="YP_010013316.1">
    <property type="nucleotide sequence ID" value="NC_053510.1"/>
</dbReference>
<dbReference type="GeneID" id="63209898"/>
<keyword evidence="2" id="KW-1185">Reference proteome</keyword>
<sequence length="52" mass="5839">MRERWGVRYPISGVHTCPFGRKQADMIHLLALMNGVTEAVVVVDDGDGWRVV</sequence>
<dbReference type="KEGG" id="vg:63209898"/>
<dbReference type="EMBL" id="MH576973">
    <property type="protein sequence ID" value="AXH67891.1"/>
    <property type="molecule type" value="Genomic_DNA"/>
</dbReference>
<protein>
    <submittedName>
        <fullName evidence="1">Uncharacterized protein</fullName>
    </submittedName>
</protein>
<gene>
    <name evidence="1" type="primary">86</name>
    <name evidence="1" type="ORF">SEA_BROMDEN_86</name>
</gene>
<accession>A0A345MBM0</accession>
<proteinExistence type="predicted"/>
<evidence type="ECO:0000313" key="1">
    <source>
        <dbReference type="EMBL" id="AXH67891.1"/>
    </source>
</evidence>
<evidence type="ECO:0000313" key="2">
    <source>
        <dbReference type="Proteomes" id="UP000258832"/>
    </source>
</evidence>
<reference evidence="2" key="1">
    <citation type="submission" date="2018-07" db="EMBL/GenBank/DDBJ databases">
        <authorList>
            <person name="Quirk P.G."/>
            <person name="Krulwich T.A."/>
        </authorList>
    </citation>
    <scope>NUCLEOTIDE SEQUENCE [LARGE SCALE GENOMIC DNA]</scope>
</reference>
<name>A0A345MBM0_9CAUD</name>